<feature type="compositionally biased region" description="Basic and acidic residues" evidence="3">
    <location>
        <begin position="547"/>
        <end position="568"/>
    </location>
</feature>
<reference evidence="6" key="1">
    <citation type="submission" date="2025-08" db="UniProtKB">
        <authorList>
            <consortium name="RefSeq"/>
        </authorList>
    </citation>
    <scope>IDENTIFICATION</scope>
    <source>
        <tissue evidence="6">Gonad</tissue>
    </source>
</reference>
<dbReference type="AlphaFoldDB" id="A0A6P5AUG8"/>
<name>A0A6P5AUG8_BRABE</name>
<evidence type="ECO:0000313" key="6">
    <source>
        <dbReference type="RefSeq" id="XP_019646722.1"/>
    </source>
</evidence>
<feature type="coiled-coil region" evidence="2">
    <location>
        <begin position="333"/>
        <end position="406"/>
    </location>
</feature>
<feature type="compositionally biased region" description="Basic and acidic residues" evidence="3">
    <location>
        <begin position="269"/>
        <end position="288"/>
    </location>
</feature>
<dbReference type="RefSeq" id="XP_019646722.1">
    <property type="nucleotide sequence ID" value="XM_019791163.1"/>
</dbReference>
<dbReference type="GO" id="GO:0005930">
    <property type="term" value="C:axoneme"/>
    <property type="evidence" value="ECO:0007669"/>
    <property type="project" value="TreeGrafter"/>
</dbReference>
<dbReference type="PANTHER" id="PTHR21694">
    <property type="entry name" value="COILED-COIL DOMAIN-CONTAINING PROTEIN 63"/>
    <property type="match status" value="1"/>
</dbReference>
<accession>A0A6P5AUG8</accession>
<dbReference type="GO" id="GO:0036158">
    <property type="term" value="P:outer dynein arm assembly"/>
    <property type="evidence" value="ECO:0007669"/>
    <property type="project" value="TreeGrafter"/>
</dbReference>
<feature type="domain" description="ODAD1 central coiled coil region" evidence="4">
    <location>
        <begin position="145"/>
        <end position="426"/>
    </location>
</feature>
<evidence type="ECO:0000256" key="2">
    <source>
        <dbReference type="SAM" id="Coils"/>
    </source>
</evidence>
<dbReference type="Pfam" id="PF21773">
    <property type="entry name" value="ODAD1_CC"/>
    <property type="match status" value="1"/>
</dbReference>
<feature type="region of interest" description="Disordered" evidence="3">
    <location>
        <begin position="463"/>
        <end position="568"/>
    </location>
</feature>
<feature type="region of interest" description="Disordered" evidence="3">
    <location>
        <begin position="269"/>
        <end position="292"/>
    </location>
</feature>
<dbReference type="InterPro" id="IPR051876">
    <property type="entry name" value="ODA-DC/CCD"/>
</dbReference>
<protein>
    <submittedName>
        <fullName evidence="6">Coiled-coil domain-containing protein 63-like</fullName>
    </submittedName>
</protein>
<feature type="compositionally biased region" description="Acidic residues" evidence="3">
    <location>
        <begin position="500"/>
        <end position="512"/>
    </location>
</feature>
<dbReference type="PANTHER" id="PTHR21694:SF18">
    <property type="entry name" value="COILED-COIL DOMAIN-CONTAINING PROTEIN 63"/>
    <property type="match status" value="1"/>
</dbReference>
<dbReference type="OrthoDB" id="6766775at2759"/>
<keyword evidence="5" id="KW-1185">Reference proteome</keyword>
<gene>
    <name evidence="6" type="primary">LOC109487177</name>
</gene>
<proteinExistence type="predicted"/>
<dbReference type="GO" id="GO:0003341">
    <property type="term" value="P:cilium movement"/>
    <property type="evidence" value="ECO:0007669"/>
    <property type="project" value="TreeGrafter"/>
</dbReference>
<sequence length="568" mass="65091">MHRAASRRSEASEPDMDGMAESELAKLQRQYRIMEGDRKAYCEESQNIIRKQKAMIEALQAEQTEIKTDLTLAESRQNQIKDGDNTHSLKDLVESKDSYEDLIAEEKQTIAELDAKIRAMERKIKQQHKTMGGVHASHQRHTQTQKMIRVLENRLHKATVEFNDMLTENSSLREEIDHLRTERNVFDNLYKKLSKELNEKKKEMGEIIEQSTSAYDARDEAQAKMMGLKDRSEKDLSQYNMELKELMRIIDHDAKLKQFMTMKTQERAEMQEEEELRGKKKEEEKPVGGEETVETYEAAFTRIKEVTGEEDIDTLVKKFIATEDKNFALFNYVNELNNEVELLQDQIQEIKDEIAKFKAQGIEMEKQRKEIMKDLEAKATSSTQQADQHEAQQKSTNKILEQLKAAVESVFTKINCDRSVITDMLGGSEGVTETNMMQYLGLIEQKTNDLLQMQAFLELKEAEQKGEESARPATTTLAIGPSVPPIPATMLNIAAPSTGDDYESESEDDDNGDYNRPLSQDELKAKVMRSIAKKEQAPKKRASSPTGDKHDKPRPGSKQEKMKKPTKR</sequence>
<feature type="coiled-coil region" evidence="2">
    <location>
        <begin position="24"/>
        <end position="130"/>
    </location>
</feature>
<evidence type="ECO:0000256" key="3">
    <source>
        <dbReference type="SAM" id="MobiDB-lite"/>
    </source>
</evidence>
<dbReference type="KEGG" id="bbel:109487177"/>
<dbReference type="GeneID" id="109487177"/>
<dbReference type="InterPro" id="IPR049258">
    <property type="entry name" value="ODAD1_CC"/>
</dbReference>
<feature type="region of interest" description="Disordered" evidence="3">
    <location>
        <begin position="1"/>
        <end position="23"/>
    </location>
</feature>
<organism evidence="5 6">
    <name type="scientific">Branchiostoma belcheri</name>
    <name type="common">Amphioxus</name>
    <dbReference type="NCBI Taxonomy" id="7741"/>
    <lineage>
        <taxon>Eukaryota</taxon>
        <taxon>Metazoa</taxon>
        <taxon>Chordata</taxon>
        <taxon>Cephalochordata</taxon>
        <taxon>Leptocardii</taxon>
        <taxon>Amphioxiformes</taxon>
        <taxon>Branchiostomatidae</taxon>
        <taxon>Branchiostoma</taxon>
    </lineage>
</organism>
<evidence type="ECO:0000256" key="1">
    <source>
        <dbReference type="ARBA" id="ARBA00023054"/>
    </source>
</evidence>
<dbReference type="Proteomes" id="UP000515135">
    <property type="component" value="Unplaced"/>
</dbReference>
<keyword evidence="1 2" id="KW-0175">Coiled coil</keyword>
<evidence type="ECO:0000259" key="4">
    <source>
        <dbReference type="Pfam" id="PF21773"/>
    </source>
</evidence>
<evidence type="ECO:0000313" key="5">
    <source>
        <dbReference type="Proteomes" id="UP000515135"/>
    </source>
</evidence>